<feature type="transmembrane region" description="Helical" evidence="1">
    <location>
        <begin position="49"/>
        <end position="70"/>
    </location>
</feature>
<evidence type="ECO:0008006" key="4">
    <source>
        <dbReference type="Google" id="ProtNLM"/>
    </source>
</evidence>
<feature type="transmembrane region" description="Helical" evidence="1">
    <location>
        <begin position="77"/>
        <end position="96"/>
    </location>
</feature>
<name>A0A1G6TSK3_9BURK</name>
<protein>
    <recommendedName>
        <fullName evidence="4">Iron uptake protein</fullName>
    </recommendedName>
</protein>
<organism evidence="2 3">
    <name type="scientific">Paracidovorax valerianellae</name>
    <dbReference type="NCBI Taxonomy" id="187868"/>
    <lineage>
        <taxon>Bacteria</taxon>
        <taxon>Pseudomonadati</taxon>
        <taxon>Pseudomonadota</taxon>
        <taxon>Betaproteobacteria</taxon>
        <taxon>Burkholderiales</taxon>
        <taxon>Comamonadaceae</taxon>
        <taxon>Paracidovorax</taxon>
    </lineage>
</organism>
<evidence type="ECO:0000313" key="3">
    <source>
        <dbReference type="Proteomes" id="UP000198781"/>
    </source>
</evidence>
<keyword evidence="1" id="KW-0472">Membrane</keyword>
<dbReference type="STRING" id="187868.SAMN05192589_105230"/>
<evidence type="ECO:0000313" key="2">
    <source>
        <dbReference type="EMBL" id="SDD32093.1"/>
    </source>
</evidence>
<keyword evidence="3" id="KW-1185">Reference proteome</keyword>
<sequence length="101" mass="10243">MAKALAQRVVLVAIVRAIVAVAGGYAATALGVMGLAACLSRWGMVRSDAVVVAAMLGFPAYLAVLMWALACTSLRRLAAGLGIWTVAFALLAWLAGAGPSV</sequence>
<dbReference type="AlphaFoldDB" id="A0A1G6TSK3"/>
<dbReference type="RefSeq" id="WP_175537720.1">
    <property type="nucleotide sequence ID" value="NZ_FMZC01000005.1"/>
</dbReference>
<dbReference type="Proteomes" id="UP000198781">
    <property type="component" value="Unassembled WGS sequence"/>
</dbReference>
<gene>
    <name evidence="2" type="ORF">SAMN05192589_105230</name>
</gene>
<reference evidence="2 3" key="1">
    <citation type="submission" date="2016-10" db="EMBL/GenBank/DDBJ databases">
        <authorList>
            <person name="de Groot N.N."/>
        </authorList>
    </citation>
    <scope>NUCLEOTIDE SEQUENCE [LARGE SCALE GENOMIC DNA]</scope>
    <source>
        <strain evidence="2 3">DSM 16619</strain>
    </source>
</reference>
<dbReference type="EMBL" id="FMZC01000005">
    <property type="protein sequence ID" value="SDD32093.1"/>
    <property type="molecule type" value="Genomic_DNA"/>
</dbReference>
<keyword evidence="1" id="KW-0812">Transmembrane</keyword>
<feature type="transmembrane region" description="Helical" evidence="1">
    <location>
        <begin position="9"/>
        <end position="37"/>
    </location>
</feature>
<proteinExistence type="predicted"/>
<accession>A0A1G6TSK3</accession>
<keyword evidence="1" id="KW-1133">Transmembrane helix</keyword>
<evidence type="ECO:0000256" key="1">
    <source>
        <dbReference type="SAM" id="Phobius"/>
    </source>
</evidence>